<dbReference type="InterPro" id="IPR025331">
    <property type="entry name" value="TNT"/>
</dbReference>
<dbReference type="Pfam" id="PF25547">
    <property type="entry name" value="WXG100_2"/>
    <property type="match status" value="1"/>
</dbReference>
<evidence type="ECO:0000256" key="1">
    <source>
        <dbReference type="SAM" id="MobiDB-lite"/>
    </source>
</evidence>
<dbReference type="EMBL" id="NKYE01000001">
    <property type="protein sequence ID" value="OZM75070.1"/>
    <property type="molecule type" value="Genomic_DNA"/>
</dbReference>
<dbReference type="PANTHER" id="PTHR42059">
    <property type="entry name" value="TNT DOMAIN-CONTAINING PROTEIN"/>
    <property type="match status" value="1"/>
</dbReference>
<proteinExistence type="predicted"/>
<dbReference type="GO" id="GO:0050135">
    <property type="term" value="F:NADP+ nucleosidase activity"/>
    <property type="evidence" value="ECO:0007669"/>
    <property type="project" value="InterPro"/>
</dbReference>
<feature type="region of interest" description="Disordered" evidence="1">
    <location>
        <begin position="331"/>
        <end position="378"/>
    </location>
</feature>
<evidence type="ECO:0000259" key="3">
    <source>
        <dbReference type="Pfam" id="PF25547"/>
    </source>
</evidence>
<dbReference type="Pfam" id="PF14021">
    <property type="entry name" value="TNT"/>
    <property type="match status" value="1"/>
</dbReference>
<evidence type="ECO:0008006" key="6">
    <source>
        <dbReference type="Google" id="ProtNLM"/>
    </source>
</evidence>
<feature type="domain" description="TNT" evidence="2">
    <location>
        <begin position="600"/>
        <end position="683"/>
    </location>
</feature>
<accession>A0A263D9B1</accession>
<keyword evidence="5" id="KW-1185">Reference proteome</keyword>
<reference evidence="4 5" key="1">
    <citation type="submission" date="2017-07" db="EMBL/GenBank/DDBJ databases">
        <title>Amycolatopsis antarcticus sp. nov., isolated from the surface of an Antarcticus brown macroalga.</title>
        <authorList>
            <person name="Wang J."/>
            <person name="Leiva S."/>
            <person name="Huang J."/>
            <person name="Huang Y."/>
        </authorList>
    </citation>
    <scope>NUCLEOTIDE SEQUENCE [LARGE SCALE GENOMIC DNA]</scope>
    <source>
        <strain evidence="4 5">AU-G6</strain>
    </source>
</reference>
<dbReference type="InterPro" id="IPR057746">
    <property type="entry name" value="CpnT-like_N"/>
</dbReference>
<name>A0A263D9B1_9PSEU</name>
<organism evidence="4 5">
    <name type="scientific">Amycolatopsis antarctica</name>
    <dbReference type="NCBI Taxonomy" id="1854586"/>
    <lineage>
        <taxon>Bacteria</taxon>
        <taxon>Bacillati</taxon>
        <taxon>Actinomycetota</taxon>
        <taxon>Actinomycetes</taxon>
        <taxon>Pseudonocardiales</taxon>
        <taxon>Pseudonocardiaceae</taxon>
        <taxon>Amycolatopsis</taxon>
    </lineage>
</organism>
<dbReference type="RefSeq" id="WP_094860849.1">
    <property type="nucleotide sequence ID" value="NZ_NKYE01000001.1"/>
</dbReference>
<dbReference type="PANTHER" id="PTHR42059:SF1">
    <property type="entry name" value="TNT DOMAIN-CONTAINING PROTEIN"/>
    <property type="match status" value="1"/>
</dbReference>
<feature type="domain" description="Outer membrane channel protein CpnT-like N-terminal" evidence="3">
    <location>
        <begin position="10"/>
        <end position="112"/>
    </location>
</feature>
<dbReference type="InterPro" id="IPR053024">
    <property type="entry name" value="Fungal_surface_NADase"/>
</dbReference>
<comment type="caution">
    <text evidence="4">The sequence shown here is derived from an EMBL/GenBank/DDBJ whole genome shotgun (WGS) entry which is preliminary data.</text>
</comment>
<dbReference type="InParanoid" id="A0A263D9B1"/>
<dbReference type="Proteomes" id="UP000242444">
    <property type="component" value="Unassembled WGS sequence"/>
</dbReference>
<feature type="compositionally biased region" description="Pro residues" evidence="1">
    <location>
        <begin position="401"/>
        <end position="413"/>
    </location>
</feature>
<sequence>MGIELPAELAEVAERTGVSWPRADEDAMRAQATAWREASGGLSALAGEADAVAGQAIAAMDGPAAEAARTRAAALVDPSSGDLSVAAHDAGTAADRLEHAAGEIGAAKVELVRGLVDAARNQDAARAVADAGHPAALLGLDTALSGTAANLGAVSEGLAAAVGPGGASGPPALPVVEANPGTHGSTGQSGLIGAVTGLPAATVEAGLSIAEGAAGAPSTVLGSTGLGSTVEGDAGIVEAPGVPSLPGQAPEHPIGDLGDEAETAVPPGGAPSAGVPSVVDRVLPADGTPPLGFPVPAAADQGTGPIALGPAGAPTSYRGLLAGNGFDDAPTPAAGVPLSPYPGQTTAAGFSDAPAPGAAPAVPPAANPVAGQGLPGSPVAQAPFAQAPVAQAPFGQAPFGSAPPAPPGSPAVPAPGGGHGGGAGGGPGGPPPPRQHGAAPRWSPYLDAGPNVPAPPPQPARQERAGAVALFLVHMFPIGHMPVAADRPVRQLPPPAEEIDFAAGLRFPPHDHPASASIDPGAALAAIVAGVRQPPPPPAAVLPRPPAELAQGHDPLGGMHERDWERRYLVRSAAGRQEYAWPPGELYPEGGQEAGEPVLLTEGTPLDRFGDAGGRVFAAAGTPFALRALPSTHLDSGYRRYRVLRELPMWRSVSAGWFAQPGGGLRYRAIYSAAELVNLGYLADTTFRQLDRQEADAG</sequence>
<protein>
    <recommendedName>
        <fullName evidence="6">DUF4237 domain-containing protein</fullName>
    </recommendedName>
</protein>
<evidence type="ECO:0000259" key="2">
    <source>
        <dbReference type="Pfam" id="PF14021"/>
    </source>
</evidence>
<dbReference type="OrthoDB" id="4745173at2"/>
<evidence type="ECO:0000313" key="5">
    <source>
        <dbReference type="Proteomes" id="UP000242444"/>
    </source>
</evidence>
<feature type="compositionally biased region" description="Gly residues" evidence="1">
    <location>
        <begin position="415"/>
        <end position="427"/>
    </location>
</feature>
<evidence type="ECO:0000313" key="4">
    <source>
        <dbReference type="EMBL" id="OZM75070.1"/>
    </source>
</evidence>
<dbReference type="AlphaFoldDB" id="A0A263D9B1"/>
<gene>
    <name evidence="4" type="ORF">CFN78_02525</name>
</gene>
<feature type="region of interest" description="Disordered" evidence="1">
    <location>
        <begin position="393"/>
        <end position="462"/>
    </location>
</feature>